<evidence type="ECO:0000256" key="1">
    <source>
        <dbReference type="SAM" id="MobiDB-lite"/>
    </source>
</evidence>
<organism evidence="2 3">
    <name type="scientific">Batillaria attramentaria</name>
    <dbReference type="NCBI Taxonomy" id="370345"/>
    <lineage>
        <taxon>Eukaryota</taxon>
        <taxon>Metazoa</taxon>
        <taxon>Spiralia</taxon>
        <taxon>Lophotrochozoa</taxon>
        <taxon>Mollusca</taxon>
        <taxon>Gastropoda</taxon>
        <taxon>Caenogastropoda</taxon>
        <taxon>Sorbeoconcha</taxon>
        <taxon>Cerithioidea</taxon>
        <taxon>Batillariidae</taxon>
        <taxon>Batillaria</taxon>
    </lineage>
</organism>
<comment type="caution">
    <text evidence="2">The sequence shown here is derived from an EMBL/GenBank/DDBJ whole genome shotgun (WGS) entry which is preliminary data.</text>
</comment>
<dbReference type="Proteomes" id="UP001519460">
    <property type="component" value="Unassembled WGS sequence"/>
</dbReference>
<dbReference type="AlphaFoldDB" id="A0ABD0KYJ1"/>
<evidence type="ECO:0000313" key="2">
    <source>
        <dbReference type="EMBL" id="KAK7492287.1"/>
    </source>
</evidence>
<proteinExistence type="predicted"/>
<gene>
    <name evidence="2" type="ORF">BaRGS_00016384</name>
</gene>
<evidence type="ECO:0000313" key="3">
    <source>
        <dbReference type="Proteomes" id="UP001519460"/>
    </source>
</evidence>
<dbReference type="EMBL" id="JACVVK020000104">
    <property type="protein sequence ID" value="KAK7492287.1"/>
    <property type="molecule type" value="Genomic_DNA"/>
</dbReference>
<name>A0ABD0KYJ1_9CAEN</name>
<feature type="region of interest" description="Disordered" evidence="1">
    <location>
        <begin position="95"/>
        <end position="120"/>
    </location>
</feature>
<reference evidence="2 3" key="1">
    <citation type="journal article" date="2023" name="Sci. Data">
        <title>Genome assembly of the Korean intertidal mud-creeper Batillaria attramentaria.</title>
        <authorList>
            <person name="Patra A.K."/>
            <person name="Ho P.T."/>
            <person name="Jun S."/>
            <person name="Lee S.J."/>
            <person name="Kim Y."/>
            <person name="Won Y.J."/>
        </authorList>
    </citation>
    <scope>NUCLEOTIDE SEQUENCE [LARGE SCALE GENOMIC DNA]</scope>
    <source>
        <strain evidence="2">Wonlab-2016</strain>
    </source>
</reference>
<accession>A0ABD0KYJ1</accession>
<protein>
    <submittedName>
        <fullName evidence="2">Uncharacterized protein</fullName>
    </submittedName>
</protein>
<keyword evidence="3" id="KW-1185">Reference proteome</keyword>
<feature type="compositionally biased region" description="Basic and acidic residues" evidence="1">
    <location>
        <begin position="106"/>
        <end position="120"/>
    </location>
</feature>
<sequence>MLKNRWQTAEVPSSRGKFVSKRCRLEFDRTNPHQTHDKHASNKRLHTDFAKQQKHGMALRGRNIIITSKILSETCCGVFDGKAFVSVPIMIKRAVPGEATNSEGRAPNESEGGREDGGLY</sequence>